<name>A0A5B9D5J2_9ARCH</name>
<dbReference type="PRINTS" id="PR00986">
    <property type="entry name" value="TRNASYNTHVAL"/>
</dbReference>
<dbReference type="FunFam" id="3.40.50.620:FF:000098">
    <property type="entry name" value="Valine--tRNA ligase"/>
    <property type="match status" value="1"/>
</dbReference>
<dbReference type="GO" id="GO:0002161">
    <property type="term" value="F:aminoacyl-tRNA deacylase activity"/>
    <property type="evidence" value="ECO:0007669"/>
    <property type="project" value="InterPro"/>
</dbReference>
<dbReference type="InterPro" id="IPR037118">
    <property type="entry name" value="Val-tRNA_synth_C_sf"/>
</dbReference>
<dbReference type="InterPro" id="IPR009008">
    <property type="entry name" value="Val/Leu/Ile-tRNA-synth_edit"/>
</dbReference>
<proteinExistence type="inferred from homology"/>
<reference evidence="16 17" key="2">
    <citation type="journal article" date="2024" name="Int. J. Syst. Evol. Microbiol.">
        <title>Promethearchaeum syntrophicum gen. nov., sp. nov., an anaerobic, obligately syntrophic archaeon, the first isolate of the lineage 'Asgard' archaea, and proposal of the new archaeal phylum Promethearchaeota phyl. nov. and kingdom Promethearchaeati regn. nov.</title>
        <authorList>
            <person name="Imachi H."/>
            <person name="Nobu M.K."/>
            <person name="Kato S."/>
            <person name="Takaki Y."/>
            <person name="Miyazaki M."/>
            <person name="Miyata M."/>
            <person name="Ogawara M."/>
            <person name="Saito Y."/>
            <person name="Sakai S."/>
            <person name="Tahara Y.O."/>
            <person name="Takano Y."/>
            <person name="Tasumi E."/>
            <person name="Uematsu K."/>
            <person name="Yoshimura T."/>
            <person name="Itoh T."/>
            <person name="Ohkuma M."/>
            <person name="Takai K."/>
        </authorList>
    </citation>
    <scope>NUCLEOTIDE SEQUENCE [LARGE SCALE GENOMIC DNA]</scope>
    <source>
        <strain evidence="16 17">MK-D1</strain>
    </source>
</reference>
<dbReference type="NCBIfam" id="TIGR00422">
    <property type="entry name" value="valS"/>
    <property type="match status" value="1"/>
</dbReference>
<evidence type="ECO:0000256" key="1">
    <source>
        <dbReference type="ARBA" id="ARBA00013169"/>
    </source>
</evidence>
<protein>
    <recommendedName>
        <fullName evidence="1 10">Valine--tRNA ligase</fullName>
        <ecNumber evidence="1 10">6.1.1.9</ecNumber>
    </recommendedName>
</protein>
<keyword evidence="17" id="KW-1185">Reference proteome</keyword>
<evidence type="ECO:0000256" key="2">
    <source>
        <dbReference type="ARBA" id="ARBA00022490"/>
    </source>
</evidence>
<evidence type="ECO:0000256" key="11">
    <source>
        <dbReference type="RuleBase" id="RU363035"/>
    </source>
</evidence>
<dbReference type="Pfam" id="PF00133">
    <property type="entry name" value="tRNA-synt_1"/>
    <property type="match status" value="1"/>
</dbReference>
<evidence type="ECO:0000256" key="7">
    <source>
        <dbReference type="ARBA" id="ARBA00023054"/>
    </source>
</evidence>
<dbReference type="PANTHER" id="PTHR11946">
    <property type="entry name" value="VALYL-TRNA SYNTHETASES"/>
    <property type="match status" value="1"/>
</dbReference>
<evidence type="ECO:0000256" key="10">
    <source>
        <dbReference type="NCBIfam" id="TIGR00422"/>
    </source>
</evidence>
<keyword evidence="7 12" id="KW-0175">Coiled coil</keyword>
<keyword evidence="4 11" id="KW-0547">Nucleotide-binding</keyword>
<dbReference type="InterPro" id="IPR014729">
    <property type="entry name" value="Rossmann-like_a/b/a_fold"/>
</dbReference>
<dbReference type="Gene3D" id="1.10.287.380">
    <property type="entry name" value="Valyl-tRNA synthetase, C-terminal domain"/>
    <property type="match status" value="1"/>
</dbReference>
<dbReference type="InterPro" id="IPR001412">
    <property type="entry name" value="aa-tRNA-synth_I_CS"/>
</dbReference>
<dbReference type="InterPro" id="IPR033705">
    <property type="entry name" value="Anticodon_Ia_Val"/>
</dbReference>
<evidence type="ECO:0000313" key="16">
    <source>
        <dbReference type="EMBL" id="QEE14315.1"/>
    </source>
</evidence>
<feature type="coiled-coil region" evidence="12">
    <location>
        <begin position="850"/>
        <end position="911"/>
    </location>
</feature>
<dbReference type="EMBL" id="CP042905">
    <property type="protein sequence ID" value="QEE14315.1"/>
    <property type="molecule type" value="Genomic_DNA"/>
</dbReference>
<dbReference type="CDD" id="cd00817">
    <property type="entry name" value="ValRS_core"/>
    <property type="match status" value="1"/>
</dbReference>
<dbReference type="GO" id="GO:0005829">
    <property type="term" value="C:cytosol"/>
    <property type="evidence" value="ECO:0007669"/>
    <property type="project" value="TreeGrafter"/>
</dbReference>
<evidence type="ECO:0000259" key="14">
    <source>
        <dbReference type="Pfam" id="PF08264"/>
    </source>
</evidence>
<dbReference type="Gene3D" id="3.40.50.620">
    <property type="entry name" value="HUPs"/>
    <property type="match status" value="2"/>
</dbReference>
<comment type="similarity">
    <text evidence="11">Belongs to the class-I aminoacyl-tRNA synthetase family.</text>
</comment>
<dbReference type="Pfam" id="PF08264">
    <property type="entry name" value="Anticodon_1"/>
    <property type="match status" value="1"/>
</dbReference>
<keyword evidence="8 11" id="KW-0030">Aminoacyl-tRNA synthetase</keyword>
<evidence type="ECO:0000256" key="8">
    <source>
        <dbReference type="ARBA" id="ARBA00023146"/>
    </source>
</evidence>
<evidence type="ECO:0000313" key="17">
    <source>
        <dbReference type="Proteomes" id="UP000321408"/>
    </source>
</evidence>
<dbReference type="OrthoDB" id="23906at2157"/>
<evidence type="ECO:0000259" key="13">
    <source>
        <dbReference type="Pfam" id="PF00133"/>
    </source>
</evidence>
<dbReference type="RefSeq" id="WP_147661274.1">
    <property type="nucleotide sequence ID" value="NZ_CP042905.2"/>
</dbReference>
<dbReference type="InterPro" id="IPR013155">
    <property type="entry name" value="M/V/L/I-tRNA-synth_anticd-bd"/>
</dbReference>
<dbReference type="InterPro" id="IPR009080">
    <property type="entry name" value="tRNAsynth_Ia_anticodon-bd"/>
</dbReference>
<evidence type="ECO:0000256" key="9">
    <source>
        <dbReference type="ARBA" id="ARBA00047552"/>
    </source>
</evidence>
<dbReference type="SUPFAM" id="SSF52374">
    <property type="entry name" value="Nucleotidylyl transferase"/>
    <property type="match status" value="1"/>
</dbReference>
<dbReference type="CDD" id="cd07962">
    <property type="entry name" value="Anticodon_Ia_Val"/>
    <property type="match status" value="1"/>
</dbReference>
<reference evidence="16 17" key="1">
    <citation type="journal article" date="2020" name="Nature">
        <title>Isolation of an archaeon at the prokaryote-eukaryote interface.</title>
        <authorList>
            <person name="Imachi H."/>
            <person name="Nobu M.K."/>
            <person name="Nakahara N."/>
            <person name="Morono Y."/>
            <person name="Ogawara M."/>
            <person name="Takaki Y."/>
            <person name="Takano Y."/>
            <person name="Uematsu K."/>
            <person name="Ikuta T."/>
            <person name="Ito M."/>
            <person name="Matsui Y."/>
            <person name="Miyazaki M."/>
            <person name="Murata K."/>
            <person name="Saito Y."/>
            <person name="Sakai S."/>
            <person name="Song C."/>
            <person name="Tasumi E."/>
            <person name="Yamanaka Y."/>
            <person name="Yamaguchi T."/>
            <person name="Kamagata Y."/>
            <person name="Tamaki H."/>
            <person name="Takai K."/>
        </authorList>
    </citation>
    <scope>NUCLEOTIDE SEQUENCE [LARGE SCALE GENOMIC DNA]</scope>
    <source>
        <strain evidence="16 17">MK-D1</strain>
    </source>
</reference>
<keyword evidence="5 11" id="KW-0067">ATP-binding</keyword>
<dbReference type="GO" id="GO:0005524">
    <property type="term" value="F:ATP binding"/>
    <property type="evidence" value="ECO:0007669"/>
    <property type="project" value="UniProtKB-KW"/>
</dbReference>
<sequence length="916" mass="107013">MNELLDKIYDHHTIEEKLYKWWESEDFFRPEKMKELGLIDKKSPKFCITIPLPNVTGILHLGHAITISLEDLMTRFERMNQKETLYIPGTDHAGIATQNVVERELLKQGIKRKELGREKFVEKVWEWKDQYHTRITKQSKRLGISSDWSRERFTLDKQLSHAVREAFYRLYQKGLIYRGEYMVNWCPGRCESAISDLEAISEEEQGNLWYIKYPITGKYWKKPKGEWGSGNWAEGATDFITVATTRPETLLGDSAIATTSKHKEYGKYIGKKAVLPAVGRKIPIITDPHVDPEFGTGAVKITPSHDPNDFEVGQRHKLEFINILDEKARILPEISERYANMDRYECREAILDDIKKEGLLVDIEPHLHAIAHCQRCNTIIEPRVSIQWFAKTTELAAAAVKSVKNRETIILPEREEHRFYLWMDNIHDWCISRQLWWGHRIPVWYCNNCNAEICPEPNIDHVDSCPECDSKNIEQEKDVLDTWFSSGLWPFSTLGWPNLKSPDYKRFYPTDTRETGYDILFFWVAKEMMLGIELTGTTPYKTVYLHGMIRDAKGQKISKSMENIEDYDPLKIIENVGADSLRYALISNSVPGLDTNVDPRNLDAAHRFCNKIWQATRFVLSNIKEDDVIKPFTNELTNQLSHSDKWILSRINRITKRITRYMTDYNYLKAAREIKNFFWNEFCDWFIEISKIRLYDPENNQSSIQKTVLLHVLETSLRLLHPIMPFITEKLWQSLPKGFTKGPSIMFSHWPQADEKLIDEELEENFVIVFDFIREIRSIKHDFGIPLKTKIPLQIETSNSDIFENGKRELIHLANIDSEKMIIAKKINPDKQSAKMILHGISAYIPLKGTIDLEREKIRLNKQLEKIDKQISKINKKLKSEFSKRAPKELIEQENEKLSGLELKKQQLYDQISILG</sequence>
<dbReference type="InterPro" id="IPR010978">
    <property type="entry name" value="tRNA-bd_arm"/>
</dbReference>
<dbReference type="InterPro" id="IPR002303">
    <property type="entry name" value="Valyl-tRNA_ligase"/>
</dbReference>
<dbReference type="Pfam" id="PF10458">
    <property type="entry name" value="Val_tRNA-synt_C"/>
    <property type="match status" value="1"/>
</dbReference>
<dbReference type="Gene3D" id="1.10.730.10">
    <property type="entry name" value="Isoleucyl-tRNA Synthetase, Domain 1"/>
    <property type="match status" value="1"/>
</dbReference>
<feature type="domain" description="Valyl-tRNA synthetase tRNA-binding arm" evidence="15">
    <location>
        <begin position="852"/>
        <end position="915"/>
    </location>
</feature>
<dbReference type="PANTHER" id="PTHR11946:SF93">
    <property type="entry name" value="VALINE--TRNA LIGASE, CHLOROPLASTIC_MITOCHONDRIAL 2"/>
    <property type="match status" value="1"/>
</dbReference>
<dbReference type="FunFam" id="3.90.740.10:FF:000010">
    <property type="entry name" value="Valine--tRNA ligase"/>
    <property type="match status" value="1"/>
</dbReference>
<dbReference type="GO" id="GO:0006438">
    <property type="term" value="P:valyl-tRNA aminoacylation"/>
    <property type="evidence" value="ECO:0007669"/>
    <property type="project" value="UniProtKB-UniRule"/>
</dbReference>
<feature type="domain" description="Aminoacyl-tRNA synthetase class Ia" evidence="13">
    <location>
        <begin position="17"/>
        <end position="597"/>
    </location>
</feature>
<evidence type="ECO:0000259" key="15">
    <source>
        <dbReference type="Pfam" id="PF10458"/>
    </source>
</evidence>
<dbReference type="InterPro" id="IPR019499">
    <property type="entry name" value="Val-tRNA_synth_tRNA-bd"/>
</dbReference>
<dbReference type="GO" id="GO:0004832">
    <property type="term" value="F:valine-tRNA ligase activity"/>
    <property type="evidence" value="ECO:0007669"/>
    <property type="project" value="UniProtKB-UniRule"/>
</dbReference>
<organism evidence="16 17">
    <name type="scientific">Promethearchaeum syntrophicum</name>
    <dbReference type="NCBI Taxonomy" id="2594042"/>
    <lineage>
        <taxon>Archaea</taxon>
        <taxon>Promethearchaeati</taxon>
        <taxon>Promethearchaeota</taxon>
        <taxon>Promethearchaeia</taxon>
        <taxon>Promethearchaeales</taxon>
        <taxon>Promethearchaeaceae</taxon>
        <taxon>Promethearchaeum</taxon>
    </lineage>
</organism>
<dbReference type="Proteomes" id="UP000321408">
    <property type="component" value="Chromosome"/>
</dbReference>
<dbReference type="EC" id="6.1.1.9" evidence="1 10"/>
<dbReference type="InterPro" id="IPR002300">
    <property type="entry name" value="aa-tRNA-synth_Ia"/>
</dbReference>
<evidence type="ECO:0000256" key="3">
    <source>
        <dbReference type="ARBA" id="ARBA00022598"/>
    </source>
</evidence>
<keyword evidence="6 11" id="KW-0648">Protein biosynthesis</keyword>
<comment type="catalytic activity">
    <reaction evidence="9">
        <text>tRNA(Val) + L-valine + ATP = L-valyl-tRNA(Val) + AMP + diphosphate</text>
        <dbReference type="Rhea" id="RHEA:10704"/>
        <dbReference type="Rhea" id="RHEA-COMP:9672"/>
        <dbReference type="Rhea" id="RHEA-COMP:9708"/>
        <dbReference type="ChEBI" id="CHEBI:30616"/>
        <dbReference type="ChEBI" id="CHEBI:33019"/>
        <dbReference type="ChEBI" id="CHEBI:57762"/>
        <dbReference type="ChEBI" id="CHEBI:78442"/>
        <dbReference type="ChEBI" id="CHEBI:78537"/>
        <dbReference type="ChEBI" id="CHEBI:456215"/>
        <dbReference type="EC" id="6.1.1.9"/>
    </reaction>
</comment>
<evidence type="ECO:0000256" key="4">
    <source>
        <dbReference type="ARBA" id="ARBA00022741"/>
    </source>
</evidence>
<dbReference type="FunFam" id="3.40.50.620:FF:000020">
    <property type="entry name" value="Valine--tRNA ligase, mitochondrial"/>
    <property type="match status" value="1"/>
</dbReference>
<feature type="domain" description="Methionyl/Valyl/Leucyl/Isoleucyl-tRNA synthetase anticodon-binding" evidence="14">
    <location>
        <begin position="644"/>
        <end position="793"/>
    </location>
</feature>
<dbReference type="GeneID" id="41328133"/>
<dbReference type="SUPFAM" id="SSF46589">
    <property type="entry name" value="tRNA-binding arm"/>
    <property type="match status" value="1"/>
</dbReference>
<evidence type="ECO:0000256" key="6">
    <source>
        <dbReference type="ARBA" id="ARBA00022917"/>
    </source>
</evidence>
<dbReference type="PROSITE" id="PS00178">
    <property type="entry name" value="AA_TRNA_LIGASE_I"/>
    <property type="match status" value="1"/>
</dbReference>
<evidence type="ECO:0000256" key="12">
    <source>
        <dbReference type="SAM" id="Coils"/>
    </source>
</evidence>
<dbReference type="SUPFAM" id="SSF47323">
    <property type="entry name" value="Anticodon-binding domain of a subclass of class I aminoacyl-tRNA synthetases"/>
    <property type="match status" value="1"/>
</dbReference>
<evidence type="ECO:0000256" key="5">
    <source>
        <dbReference type="ARBA" id="ARBA00022840"/>
    </source>
</evidence>
<keyword evidence="2" id="KW-0963">Cytoplasm</keyword>
<dbReference type="SUPFAM" id="SSF50677">
    <property type="entry name" value="ValRS/IleRS/LeuRS editing domain"/>
    <property type="match status" value="1"/>
</dbReference>
<keyword evidence="3 11" id="KW-0436">Ligase</keyword>
<gene>
    <name evidence="16" type="ORF">DSAG12_00127</name>
</gene>
<dbReference type="HAMAP" id="MF_02004">
    <property type="entry name" value="Val_tRNA_synth_type1"/>
    <property type="match status" value="1"/>
</dbReference>
<dbReference type="AlphaFoldDB" id="A0A5B9D5J2"/>
<accession>A0A5B9D5J2</accession>
<dbReference type="NCBIfam" id="NF004349">
    <property type="entry name" value="PRK05729.1"/>
    <property type="match status" value="1"/>
</dbReference>
<dbReference type="KEGG" id="psyt:DSAG12_00127"/>